<evidence type="ECO:0000313" key="12">
    <source>
        <dbReference type="Proteomes" id="UP000229523"/>
    </source>
</evidence>
<dbReference type="GO" id="GO:0008324">
    <property type="term" value="F:monoatomic cation transmembrane transporter activity"/>
    <property type="evidence" value="ECO:0007669"/>
    <property type="project" value="InterPro"/>
</dbReference>
<feature type="transmembrane region" description="Helical" evidence="9">
    <location>
        <begin position="190"/>
        <end position="209"/>
    </location>
</feature>
<feature type="transmembrane region" description="Helical" evidence="9">
    <location>
        <begin position="99"/>
        <end position="119"/>
    </location>
</feature>
<feature type="domain" description="RCK C-terminal" evidence="10">
    <location>
        <begin position="530"/>
        <end position="611"/>
    </location>
</feature>
<dbReference type="Proteomes" id="UP000229523">
    <property type="component" value="Unassembled WGS sequence"/>
</dbReference>
<comment type="caution">
    <text evidence="11">The sequence shown here is derived from an EMBL/GenBank/DDBJ whole genome shotgun (WGS) entry which is preliminary data.</text>
</comment>
<name>A0A2G5NMF5_9STAP</name>
<evidence type="ECO:0000256" key="2">
    <source>
        <dbReference type="ARBA" id="ARBA00005551"/>
    </source>
</evidence>
<dbReference type="Pfam" id="PF02254">
    <property type="entry name" value="TrkA_N"/>
    <property type="match status" value="1"/>
</dbReference>
<accession>A0A2G5NMF5</accession>
<keyword evidence="7" id="KW-0406">Ion transport</keyword>
<gene>
    <name evidence="11" type="ORF">BFS35_005295</name>
</gene>
<evidence type="ECO:0000256" key="5">
    <source>
        <dbReference type="ARBA" id="ARBA00022692"/>
    </source>
</evidence>
<dbReference type="PANTHER" id="PTHR43562">
    <property type="entry name" value="NAPA-TYPE SODIUM/HYDROGEN ANTIPORTER"/>
    <property type="match status" value="1"/>
</dbReference>
<feature type="transmembrane region" description="Helical" evidence="9">
    <location>
        <begin position="278"/>
        <end position="301"/>
    </location>
</feature>
<dbReference type="Pfam" id="PF00999">
    <property type="entry name" value="Na_H_Exchanger"/>
    <property type="match status" value="1"/>
</dbReference>
<dbReference type="InterPro" id="IPR036291">
    <property type="entry name" value="NAD(P)-bd_dom_sf"/>
</dbReference>
<comment type="subcellular location">
    <subcellularLocation>
        <location evidence="1">Membrane</location>
        <topology evidence="1">Multi-pass membrane protein</topology>
    </subcellularLocation>
</comment>
<dbReference type="GO" id="GO:0016020">
    <property type="term" value="C:membrane"/>
    <property type="evidence" value="ECO:0007669"/>
    <property type="project" value="UniProtKB-SubCell"/>
</dbReference>
<evidence type="ECO:0000259" key="10">
    <source>
        <dbReference type="PROSITE" id="PS51202"/>
    </source>
</evidence>
<keyword evidence="8 9" id="KW-0472">Membrane</keyword>
<evidence type="ECO:0000256" key="9">
    <source>
        <dbReference type="SAM" id="Phobius"/>
    </source>
</evidence>
<dbReference type="PANTHER" id="PTHR43562:SF1">
    <property type="entry name" value="NA(+)_H(+) ANTIPORTER YJBQ-RELATED"/>
    <property type="match status" value="1"/>
</dbReference>
<keyword evidence="5 9" id="KW-0812">Transmembrane</keyword>
<evidence type="ECO:0000256" key="6">
    <source>
        <dbReference type="ARBA" id="ARBA00022989"/>
    </source>
</evidence>
<evidence type="ECO:0000256" key="7">
    <source>
        <dbReference type="ARBA" id="ARBA00023065"/>
    </source>
</evidence>
<keyword evidence="6 9" id="KW-1133">Transmembrane helix</keyword>
<feature type="transmembrane region" description="Helical" evidence="9">
    <location>
        <begin position="162"/>
        <end position="184"/>
    </location>
</feature>
<dbReference type="Gene3D" id="1.20.1530.20">
    <property type="match status" value="1"/>
</dbReference>
<dbReference type="EMBL" id="MJBI02000001">
    <property type="protein sequence ID" value="RAI83108.1"/>
    <property type="molecule type" value="Genomic_DNA"/>
</dbReference>
<evidence type="ECO:0000256" key="4">
    <source>
        <dbReference type="ARBA" id="ARBA00022449"/>
    </source>
</evidence>
<feature type="transmembrane region" description="Helical" evidence="9">
    <location>
        <begin position="131"/>
        <end position="150"/>
    </location>
</feature>
<dbReference type="GO" id="GO:0006813">
    <property type="term" value="P:potassium ion transport"/>
    <property type="evidence" value="ECO:0007669"/>
    <property type="project" value="InterPro"/>
</dbReference>
<protein>
    <submittedName>
        <fullName evidence="11">Sodium:proton antiporter</fullName>
    </submittedName>
</protein>
<dbReference type="InterPro" id="IPR006037">
    <property type="entry name" value="RCK_C"/>
</dbReference>
<dbReference type="Gene3D" id="3.40.50.720">
    <property type="entry name" value="NAD(P)-binding Rossmann-like Domain"/>
    <property type="match status" value="1"/>
</dbReference>
<dbReference type="SUPFAM" id="SSF116726">
    <property type="entry name" value="TrkA C-terminal domain-like"/>
    <property type="match status" value="1"/>
</dbReference>
<keyword evidence="3" id="KW-0813">Transport</keyword>
<feature type="transmembrane region" description="Helical" evidence="9">
    <location>
        <begin position="337"/>
        <end position="355"/>
    </location>
</feature>
<dbReference type="Pfam" id="PF02080">
    <property type="entry name" value="TrkA_C"/>
    <property type="match status" value="1"/>
</dbReference>
<evidence type="ECO:0000256" key="8">
    <source>
        <dbReference type="ARBA" id="ARBA00023136"/>
    </source>
</evidence>
<keyword evidence="12" id="KW-1185">Reference proteome</keyword>
<sequence>MGNHAELLSLVIVVVCAFLTPILLNRLRINFLPVVVAEILMGIILGKSLFNWVDRTAMLNMLSTLGFIFLMFLSGLEIDFKAFKSSPKQKKGKQKEPNPIIISSIIFTGILILSIIAAYLFKWTGIIDDVLLMVIIISTISLGVVVPTLKEMNIMQTTIGQIILLVAVIADLATILLLTLYGTLYAEGDSPIWLIGILIVFTGLFYITGKNFKRAPFLEKLMAGTTQIGIRAIFALIILLVALAEGVGAENILGAFLAGCVVSLLGPDKDMVNKLDSFGYGFFIPMFFIMVGVDLDIPALFKDPSGLIIIPFLLIAFYLTKVIPIAILKKWYDTKTVIASSFLLTSTLSLVIASAKIAERLGTIDAATSGTLILAAVITCVIVPILFKKTFPVAITEEKMIKVAFIGKNQLSIPVAQSFKSDLYLPTLFYLKNNVDKRTIQDLETIELDEYSYEALSASGLFDFDIVVCSANDESINRSVAEMAKQEGVPRVICRLETLQEDDKLTEAGIEVFSEFQSTKTLLKGLIESPNMLNLLSNVETSLYEIEMLNTKYHEMQLREFPFSGDIIFVRILRGNDSIVPHGETELHFKDRLIVTGERNYVDEIKRELELF</sequence>
<feature type="transmembrane region" description="Helical" evidence="9">
    <location>
        <begin position="56"/>
        <end position="78"/>
    </location>
</feature>
<keyword evidence="4" id="KW-0050">Antiport</keyword>
<organism evidence="11 12">
    <name type="scientific">Macrococcoides goetzii</name>
    <dbReference type="NCBI Taxonomy" id="1891097"/>
    <lineage>
        <taxon>Bacteria</taxon>
        <taxon>Bacillati</taxon>
        <taxon>Bacillota</taxon>
        <taxon>Bacilli</taxon>
        <taxon>Bacillales</taxon>
        <taxon>Staphylococcaceae</taxon>
        <taxon>Macrococcoides</taxon>
    </lineage>
</organism>
<feature type="transmembrane region" description="Helical" evidence="9">
    <location>
        <begin position="307"/>
        <end position="328"/>
    </location>
</feature>
<dbReference type="AlphaFoldDB" id="A0A2G5NMF5"/>
<evidence type="ECO:0000256" key="1">
    <source>
        <dbReference type="ARBA" id="ARBA00004141"/>
    </source>
</evidence>
<proteinExistence type="inferred from homology"/>
<feature type="transmembrane region" description="Helical" evidence="9">
    <location>
        <begin position="249"/>
        <end position="266"/>
    </location>
</feature>
<dbReference type="Gene3D" id="3.30.70.1450">
    <property type="entry name" value="Regulator of K+ conductance, C-terminal domain"/>
    <property type="match status" value="1"/>
</dbReference>
<feature type="transmembrane region" description="Helical" evidence="9">
    <location>
        <begin position="221"/>
        <end position="243"/>
    </location>
</feature>
<dbReference type="SUPFAM" id="SSF51735">
    <property type="entry name" value="NAD(P)-binding Rossmann-fold domains"/>
    <property type="match status" value="1"/>
</dbReference>
<dbReference type="PROSITE" id="PS51202">
    <property type="entry name" value="RCK_C"/>
    <property type="match status" value="1"/>
</dbReference>
<dbReference type="RefSeq" id="WP_099580545.1">
    <property type="nucleotide sequence ID" value="NZ_MJBI02000001.1"/>
</dbReference>
<comment type="similarity">
    <text evidence="2">Belongs to the monovalent cation:proton antiporter 2 (CPA2) transporter (TC 2.A.37) family.</text>
</comment>
<feature type="transmembrane region" description="Helical" evidence="9">
    <location>
        <begin position="31"/>
        <end position="50"/>
    </location>
</feature>
<feature type="transmembrane region" description="Helical" evidence="9">
    <location>
        <begin position="367"/>
        <end position="387"/>
    </location>
</feature>
<evidence type="ECO:0000313" key="11">
    <source>
        <dbReference type="EMBL" id="RAI83108.1"/>
    </source>
</evidence>
<dbReference type="InterPro" id="IPR038770">
    <property type="entry name" value="Na+/solute_symporter_sf"/>
</dbReference>
<evidence type="ECO:0000256" key="3">
    <source>
        <dbReference type="ARBA" id="ARBA00022448"/>
    </source>
</evidence>
<dbReference type="InterPro" id="IPR003148">
    <property type="entry name" value="RCK_N"/>
</dbReference>
<feature type="transmembrane region" description="Helical" evidence="9">
    <location>
        <begin position="6"/>
        <end position="24"/>
    </location>
</feature>
<dbReference type="InterPro" id="IPR006153">
    <property type="entry name" value="Cation/H_exchanger_TM"/>
</dbReference>
<reference evidence="11 12" key="1">
    <citation type="journal article" date="2018" name="Front. Microbiol.">
        <title>Description and Comparative Genomics of Macrococcus caseolyticus subsp. hominis subsp. nov., Macrococcus goetzii sp. nov., Macrococcus epidermidis sp. nov., and Macrococcus bohemicus sp. nov., Novel Macrococci From Human Clinical Material With Virulence Potential and Suspected Uptake of Foreign DNA by Natural Transformation.</title>
        <authorList>
            <person name="Maslanova I."/>
            <person name="Wertheimer Z."/>
            <person name="Sedlacek I."/>
            <person name="Svec P."/>
            <person name="Indrakova A."/>
            <person name="Kovarovic V."/>
            <person name="Schumann P."/>
            <person name="Sproer C."/>
            <person name="Kralova S."/>
            <person name="Sedo O."/>
            <person name="Kristofova L."/>
            <person name="Vrbovska V."/>
            <person name="Fuzik T."/>
            <person name="Petras P."/>
            <person name="Zdrahal Z."/>
            <person name="Ruzickova V."/>
            <person name="Doskar J."/>
            <person name="Pantucek R."/>
        </authorList>
    </citation>
    <scope>NUCLEOTIDE SEQUENCE [LARGE SCALE GENOMIC DNA]</scope>
    <source>
        <strain evidence="11 12">CCM 4927</strain>
    </source>
</reference>
<dbReference type="InterPro" id="IPR036721">
    <property type="entry name" value="RCK_C_sf"/>
</dbReference>
<dbReference type="GO" id="GO:1902600">
    <property type="term" value="P:proton transmembrane transport"/>
    <property type="evidence" value="ECO:0007669"/>
    <property type="project" value="InterPro"/>
</dbReference>
<dbReference type="GO" id="GO:0015297">
    <property type="term" value="F:antiporter activity"/>
    <property type="evidence" value="ECO:0007669"/>
    <property type="project" value="UniProtKB-KW"/>
</dbReference>